<dbReference type="EMBL" id="PGOL01000434">
    <property type="protein sequence ID" value="PKI70628.1"/>
    <property type="molecule type" value="Genomic_DNA"/>
</dbReference>
<evidence type="ECO:0000313" key="8">
    <source>
        <dbReference type="Proteomes" id="UP000233551"/>
    </source>
</evidence>
<dbReference type="SUPFAM" id="SSF56112">
    <property type="entry name" value="Protein kinase-like (PK-like)"/>
    <property type="match status" value="1"/>
</dbReference>
<evidence type="ECO:0000256" key="2">
    <source>
        <dbReference type="ARBA" id="ARBA00012483"/>
    </source>
</evidence>
<dbReference type="EC" id="2.3.2.27" evidence="2"/>
<dbReference type="Pfam" id="PF00582">
    <property type="entry name" value="Usp"/>
    <property type="match status" value="1"/>
</dbReference>
<organism evidence="7 8">
    <name type="scientific">Punica granatum</name>
    <name type="common">Pomegranate</name>
    <dbReference type="NCBI Taxonomy" id="22663"/>
    <lineage>
        <taxon>Eukaryota</taxon>
        <taxon>Viridiplantae</taxon>
        <taxon>Streptophyta</taxon>
        <taxon>Embryophyta</taxon>
        <taxon>Tracheophyta</taxon>
        <taxon>Spermatophyta</taxon>
        <taxon>Magnoliopsida</taxon>
        <taxon>eudicotyledons</taxon>
        <taxon>Gunneridae</taxon>
        <taxon>Pentapetalae</taxon>
        <taxon>rosids</taxon>
        <taxon>malvids</taxon>
        <taxon>Myrtales</taxon>
        <taxon>Lythraceae</taxon>
        <taxon>Punica</taxon>
    </lineage>
</organism>
<dbReference type="GO" id="GO:0004672">
    <property type="term" value="F:protein kinase activity"/>
    <property type="evidence" value="ECO:0007669"/>
    <property type="project" value="InterPro"/>
</dbReference>
<dbReference type="InterPro" id="IPR006016">
    <property type="entry name" value="UspA"/>
</dbReference>
<keyword evidence="8" id="KW-1185">Reference proteome</keyword>
<keyword evidence="4" id="KW-0175">Coiled coil</keyword>
<dbReference type="PANTHER" id="PTHR45647:SF93">
    <property type="entry name" value="KINASE WITH ADENINE NUCLEOTIDE ALPHA HYDROLASES-LIKE DOMAIN-CONTAINING PROTEIN"/>
    <property type="match status" value="1"/>
</dbReference>
<dbReference type="InterPro" id="IPR000719">
    <property type="entry name" value="Prot_kinase_dom"/>
</dbReference>
<dbReference type="GO" id="GO:0061630">
    <property type="term" value="F:ubiquitin protein ligase activity"/>
    <property type="evidence" value="ECO:0007669"/>
    <property type="project" value="UniProtKB-EC"/>
</dbReference>
<evidence type="ECO:0000259" key="6">
    <source>
        <dbReference type="PROSITE" id="PS50011"/>
    </source>
</evidence>
<dbReference type="STRING" id="22663.A0A2I0KQ51"/>
<evidence type="ECO:0000256" key="5">
    <source>
        <dbReference type="SAM" id="MobiDB-lite"/>
    </source>
</evidence>
<sequence>MASVQASSENGSTPQNGGVTMTAVAIDKDKNSPHAVRWAIDNLINNMQITLIHVRRKAHHDDGHHQMDERELFGVYRGYCARKGVQLKELIIDDNDVAKGILEYISNNYVTNIVVGASTRNALSRKLKNPDVSNILAKSAPDFCNVFVISKGRVSSAKKAQRQFVNNSTPPRTPTSATPPPANSDPDDTIRAPSHPRRRSIGSDVLISERKSNDLRAPKAVDRHRNPSHVDHSDILNHGLRTPTWGRDSIADNSEFGEFPSPLNFGSMDLTADRLDFSIIEKDSPTLSTTINQSSAAELQQLKMEEARKFKEARLAEETALAIAEMEKAKCKAALEAAEKAQMLAEIEVQRRRQAELKAKLESEEKDKALCTYHHNDVRYRKYTLAEIEEATHKFSREHKIGEGGYGPVYKGILNHTRVAIKVLRPDASQGKKQFHQE</sequence>
<dbReference type="CDD" id="cd01989">
    <property type="entry name" value="USP_STK_Ubox_N"/>
    <property type="match status" value="1"/>
</dbReference>
<dbReference type="Gene3D" id="3.40.50.620">
    <property type="entry name" value="HUPs"/>
    <property type="match status" value="1"/>
</dbReference>
<feature type="non-terminal residue" evidence="7">
    <location>
        <position position="438"/>
    </location>
</feature>
<dbReference type="PANTHER" id="PTHR45647">
    <property type="entry name" value="OS02G0152300 PROTEIN"/>
    <property type="match status" value="1"/>
</dbReference>
<name>A0A2I0KQ51_PUNGR</name>
<feature type="region of interest" description="Disordered" evidence="5">
    <location>
        <begin position="159"/>
        <end position="235"/>
    </location>
</feature>
<feature type="domain" description="Protein kinase" evidence="6">
    <location>
        <begin position="395"/>
        <end position="438"/>
    </location>
</feature>
<dbReference type="PROSITE" id="PS50011">
    <property type="entry name" value="PROTEIN_KINASE_DOM"/>
    <property type="match status" value="1"/>
</dbReference>
<dbReference type="GO" id="GO:0005524">
    <property type="term" value="F:ATP binding"/>
    <property type="evidence" value="ECO:0007669"/>
    <property type="project" value="InterPro"/>
</dbReference>
<dbReference type="Gene3D" id="3.30.200.20">
    <property type="entry name" value="Phosphorylase Kinase, domain 1"/>
    <property type="match status" value="1"/>
</dbReference>
<dbReference type="InterPro" id="IPR011009">
    <property type="entry name" value="Kinase-like_dom_sf"/>
</dbReference>
<dbReference type="AlphaFoldDB" id="A0A2I0KQ51"/>
<protein>
    <recommendedName>
        <fullName evidence="2">RING-type E3 ubiquitin transferase</fullName>
        <ecNumber evidence="2">2.3.2.27</ecNumber>
    </recommendedName>
</protein>
<accession>A0A2I0KQ51</accession>
<evidence type="ECO:0000256" key="1">
    <source>
        <dbReference type="ARBA" id="ARBA00000900"/>
    </source>
</evidence>
<comment type="catalytic activity">
    <reaction evidence="1">
        <text>S-ubiquitinyl-[E2 ubiquitin-conjugating enzyme]-L-cysteine + [acceptor protein]-L-lysine = [E2 ubiquitin-conjugating enzyme]-L-cysteine + N(6)-ubiquitinyl-[acceptor protein]-L-lysine.</text>
        <dbReference type="EC" id="2.3.2.27"/>
    </reaction>
</comment>
<dbReference type="Proteomes" id="UP000233551">
    <property type="component" value="Unassembled WGS sequence"/>
</dbReference>
<feature type="coiled-coil region" evidence="4">
    <location>
        <begin position="321"/>
        <end position="367"/>
    </location>
</feature>
<evidence type="ECO:0000313" key="7">
    <source>
        <dbReference type="EMBL" id="PKI70628.1"/>
    </source>
</evidence>
<comment type="caution">
    <text evidence="7">The sequence shown here is derived from an EMBL/GenBank/DDBJ whole genome shotgun (WGS) entry which is preliminary data.</text>
</comment>
<dbReference type="InterPro" id="IPR014729">
    <property type="entry name" value="Rossmann-like_a/b/a_fold"/>
</dbReference>
<keyword evidence="3" id="KW-0833">Ubl conjugation pathway</keyword>
<reference evidence="7 8" key="1">
    <citation type="submission" date="2017-11" db="EMBL/GenBank/DDBJ databases">
        <title>De-novo sequencing of pomegranate (Punica granatum L.) genome.</title>
        <authorList>
            <person name="Akparov Z."/>
            <person name="Amiraslanov A."/>
            <person name="Hajiyeva S."/>
            <person name="Abbasov M."/>
            <person name="Kaur K."/>
            <person name="Hamwieh A."/>
            <person name="Solovyev V."/>
            <person name="Salamov A."/>
            <person name="Braich B."/>
            <person name="Kosarev P."/>
            <person name="Mahmoud A."/>
            <person name="Hajiyev E."/>
            <person name="Babayeva S."/>
            <person name="Izzatullayeva V."/>
            <person name="Mammadov A."/>
            <person name="Mammadov A."/>
            <person name="Sharifova S."/>
            <person name="Ojaghi J."/>
            <person name="Eynullazada K."/>
            <person name="Bayramov B."/>
            <person name="Abdulazimova A."/>
            <person name="Shahmuradov I."/>
        </authorList>
    </citation>
    <scope>NUCLEOTIDE SEQUENCE [LARGE SCALE GENOMIC DNA]</scope>
    <source>
        <strain evidence="8">cv. AG2017</strain>
        <tissue evidence="7">Leaf</tissue>
    </source>
</reference>
<dbReference type="InterPro" id="IPR051348">
    <property type="entry name" value="U-box_ubiquitin_ligases"/>
</dbReference>
<proteinExistence type="predicted"/>
<gene>
    <name evidence="7" type="ORF">CRG98_008861</name>
</gene>
<feature type="compositionally biased region" description="Pro residues" evidence="5">
    <location>
        <begin position="171"/>
        <end position="183"/>
    </location>
</feature>
<evidence type="ECO:0000256" key="3">
    <source>
        <dbReference type="ARBA" id="ARBA00022786"/>
    </source>
</evidence>
<feature type="compositionally biased region" description="Basic and acidic residues" evidence="5">
    <location>
        <begin position="207"/>
        <end position="235"/>
    </location>
</feature>
<dbReference type="SUPFAM" id="SSF52402">
    <property type="entry name" value="Adenine nucleotide alpha hydrolases-like"/>
    <property type="match status" value="1"/>
</dbReference>
<evidence type="ECO:0000256" key="4">
    <source>
        <dbReference type="SAM" id="Coils"/>
    </source>
</evidence>